<comment type="domain">
    <text evidence="1">The winged helix domain is involved in binding to DNA in the preinitiation complex.</text>
</comment>
<dbReference type="InterPro" id="IPR036390">
    <property type="entry name" value="WH_DNA-bd_sf"/>
</dbReference>
<dbReference type="GO" id="GO:0006367">
    <property type="term" value="P:transcription initiation at RNA polymerase II promoter"/>
    <property type="evidence" value="ECO:0007669"/>
    <property type="project" value="InterPro"/>
</dbReference>
<evidence type="ECO:0000313" key="4">
    <source>
        <dbReference type="EMBL" id="WNY26733.1"/>
    </source>
</evidence>
<dbReference type="EMBL" id="CP131061">
    <property type="protein sequence ID" value="WNY26733.1"/>
    <property type="molecule type" value="Genomic_DNA"/>
</dbReference>
<sequence length="222" mass="25851">MIDLEDPLIAGYLKRLIGEDGITLIQNMPDGEVTDEEICNVLNPLKTVSKEAEDKVKKLKAEMKAVGDNPTEIKRLEKELKKAEKDAAKAKEASAEEYEITLNTVRKILFILYENKFTICRRERDANSGWLTFRWQINMDGIDYQIEREKKKLYRNLLKRKAYEDTNIFYACPQHCLRLIFDEAVQTDFICPVCGEDLVFEDNELFKQLIDGRVEEFGEMPK</sequence>
<protein>
    <recommendedName>
        <fullName evidence="1">Transcription factor E</fullName>
        <shortName evidence="1">TFE</shortName>
    </recommendedName>
    <alternativeName>
        <fullName evidence="1">TFIIE subunit alpha homolog</fullName>
    </alternativeName>
    <alternativeName>
        <fullName evidence="1">Transcription initiation factor TFIIE</fullName>
    </alternativeName>
</protein>
<gene>
    <name evidence="1" type="primary">tfe</name>
    <name evidence="4" type="ORF">MsAm2_05090</name>
</gene>
<evidence type="ECO:0000256" key="2">
    <source>
        <dbReference type="SAM" id="Coils"/>
    </source>
</evidence>
<feature type="coiled-coil region" evidence="2">
    <location>
        <begin position="42"/>
        <end position="96"/>
    </location>
</feature>
<dbReference type="Proteomes" id="UP001304970">
    <property type="component" value="Chromosome"/>
</dbReference>
<feature type="domain" description="Transcription initiation factor IIE subunit alpha N-terminal" evidence="3">
    <location>
        <begin position="79"/>
        <end position="212"/>
    </location>
</feature>
<dbReference type="InterPro" id="IPR024550">
    <property type="entry name" value="TFIIEa/SarR/Rpc3_HTH_dom"/>
</dbReference>
<comment type="subunit">
    <text evidence="1">Monomer. Interaction with RNA polymerase subunits RpoF and RpoE is necessary for Tfe stimulatory transcription activity. Able to interact with Tbp and RNA polymerase in the absence of DNA promoter. Interacts both with the preinitiation and elongation complexes.</text>
</comment>
<dbReference type="GO" id="GO:0006355">
    <property type="term" value="P:regulation of DNA-templated transcription"/>
    <property type="evidence" value="ECO:0007669"/>
    <property type="project" value="InterPro"/>
</dbReference>
<dbReference type="HAMAP" id="MF_01909">
    <property type="entry name" value="TFE_arch"/>
    <property type="match status" value="1"/>
</dbReference>
<evidence type="ECO:0000256" key="1">
    <source>
        <dbReference type="HAMAP-Rule" id="MF_01909"/>
    </source>
</evidence>
<evidence type="ECO:0000259" key="3">
    <source>
        <dbReference type="SMART" id="SM00531"/>
    </source>
</evidence>
<dbReference type="InterPro" id="IPR036388">
    <property type="entry name" value="WH-like_DNA-bd_sf"/>
</dbReference>
<proteinExistence type="inferred from homology"/>
<comment type="similarity">
    <text evidence="1">Belongs to the TFE family.</text>
</comment>
<dbReference type="Pfam" id="PF02002">
    <property type="entry name" value="TFIIE_alpha"/>
    <property type="match status" value="1"/>
</dbReference>
<dbReference type="InterPro" id="IPR016481">
    <property type="entry name" value="TF_E_archaea"/>
</dbReference>
<keyword evidence="1" id="KW-0238">DNA-binding</keyword>
<organism evidence="4 5">
    <name type="scientific">Methanolapillus ohkumae</name>
    <dbReference type="NCBI Taxonomy" id="3028298"/>
    <lineage>
        <taxon>Archaea</taxon>
        <taxon>Methanobacteriati</taxon>
        <taxon>Methanobacteriota</taxon>
        <taxon>Stenosarchaea group</taxon>
        <taxon>Methanomicrobia</taxon>
        <taxon>Methanosarcinales</taxon>
        <taxon>Methanosarcinaceae</taxon>
        <taxon>Methanolapillus</taxon>
    </lineage>
</organism>
<evidence type="ECO:0000313" key="5">
    <source>
        <dbReference type="Proteomes" id="UP001304970"/>
    </source>
</evidence>
<dbReference type="SUPFAM" id="SSF46785">
    <property type="entry name" value="Winged helix' DNA-binding domain"/>
    <property type="match status" value="1"/>
</dbReference>
<dbReference type="AlphaFoldDB" id="A0AA96V7N1"/>
<keyword evidence="1" id="KW-0804">Transcription</keyword>
<reference evidence="4 5" key="1">
    <citation type="submission" date="2023-07" db="EMBL/GenBank/DDBJ databases">
        <title>Closed genome sequence of Methanosarcinaceae archaeon Am2.</title>
        <authorList>
            <person name="Poehlein A."/>
            <person name="Protasov E."/>
            <person name="Platt K."/>
            <person name="Reeh H."/>
            <person name="Daniel R."/>
            <person name="Brune A."/>
        </authorList>
    </citation>
    <scope>NUCLEOTIDE SEQUENCE [LARGE SCALE GENOMIC DNA]</scope>
    <source>
        <strain evidence="4 5">Am2</strain>
    </source>
</reference>
<keyword evidence="1" id="KW-0805">Transcription regulation</keyword>
<comment type="function">
    <text evidence="1">Transcription factor that plays a role in the activation of archaeal genes transcribed by RNA polymerase. Facilitates transcription initiation by enhancing TATA-box recognition by TATA-box-binding protein (Tbp), and transcription factor B (Tfb) and RNA polymerase recruitment. Not absolutely required for transcription in vitro, but particularly important in cases where Tbp or Tfb function is not optimal. It dynamically alters the nucleic acid-binding properties of RNA polymerases by stabilizing the initiation complex and destabilizing elongation complexes. Seems to translocate with the RNA polymerase following initiation and acts by binding to the non template strand of the transcription bubble in elongation complexes.</text>
</comment>
<keyword evidence="2" id="KW-0175">Coiled coil</keyword>
<name>A0AA96V7N1_9EURY</name>
<dbReference type="InterPro" id="IPR002853">
    <property type="entry name" value="TFIIE_asu"/>
</dbReference>
<accession>A0AA96V7N1</accession>
<keyword evidence="5" id="KW-1185">Reference proteome</keyword>
<dbReference type="SMART" id="SM00531">
    <property type="entry name" value="TFIIE"/>
    <property type="match status" value="1"/>
</dbReference>
<dbReference type="Gene3D" id="1.10.10.10">
    <property type="entry name" value="Winged helix-like DNA-binding domain superfamily/Winged helix DNA-binding domain"/>
    <property type="match status" value="1"/>
</dbReference>
<dbReference type="GO" id="GO:0003677">
    <property type="term" value="F:DNA binding"/>
    <property type="evidence" value="ECO:0007669"/>
    <property type="project" value="UniProtKB-KW"/>
</dbReference>